<dbReference type="PANTHER" id="PTHR31332">
    <property type="entry name" value="7-HYDROXYMETHYL CHLOROPHYLL A REDUCTASE, CHLOROPLASTIC"/>
    <property type="match status" value="1"/>
</dbReference>
<evidence type="ECO:0000256" key="5">
    <source>
        <dbReference type="ARBA" id="ARBA00023002"/>
    </source>
</evidence>
<keyword evidence="4" id="KW-0862">Zinc</keyword>
<dbReference type="Pfam" id="PF04422">
    <property type="entry name" value="FrhB_FdhB_N"/>
    <property type="match status" value="1"/>
</dbReference>
<dbReference type="InterPro" id="IPR007525">
    <property type="entry name" value="FrhB_FdhB_C"/>
</dbReference>
<evidence type="ECO:0000313" key="11">
    <source>
        <dbReference type="EMBL" id="SFM55947.1"/>
    </source>
</evidence>
<dbReference type="PANTHER" id="PTHR31332:SF6">
    <property type="entry name" value="FORMATE DEHYDROGENASE SUBUNIT BETA"/>
    <property type="match status" value="1"/>
</dbReference>
<accession>A0A1I4RUM6</accession>
<dbReference type="InterPro" id="IPR009051">
    <property type="entry name" value="Helical_ferredxn"/>
</dbReference>
<dbReference type="Proteomes" id="UP000198535">
    <property type="component" value="Unassembled WGS sequence"/>
</dbReference>
<dbReference type="PROSITE" id="PS51379">
    <property type="entry name" value="4FE4S_FER_2"/>
    <property type="match status" value="2"/>
</dbReference>
<dbReference type="OrthoDB" id="35334at2157"/>
<comment type="catalytic activity">
    <reaction evidence="8">
        <text>oxidized coenzyme F420-(gamma-L-Glu)(n) + formate + 2 H(+) = reduced coenzyme F420-(gamma-L-Glu)(n) + CO2</text>
        <dbReference type="Rhea" id="RHEA:42764"/>
        <dbReference type="Rhea" id="RHEA-COMP:12939"/>
        <dbReference type="Rhea" id="RHEA-COMP:14378"/>
        <dbReference type="ChEBI" id="CHEBI:15378"/>
        <dbReference type="ChEBI" id="CHEBI:15740"/>
        <dbReference type="ChEBI" id="CHEBI:16526"/>
        <dbReference type="ChEBI" id="CHEBI:133980"/>
        <dbReference type="ChEBI" id="CHEBI:139511"/>
        <dbReference type="EC" id="1.17.98.3"/>
    </reaction>
</comment>
<evidence type="ECO:0000256" key="7">
    <source>
        <dbReference type="ARBA" id="ARBA00023014"/>
    </source>
</evidence>
<dbReference type="EMBL" id="FOUJ01000003">
    <property type="protein sequence ID" value="SFM55947.1"/>
    <property type="molecule type" value="Genomic_DNA"/>
</dbReference>
<keyword evidence="3" id="KW-0479">Metal-binding</keyword>
<comment type="cofactor">
    <cofactor evidence="1">
        <name>Zn(2+)</name>
        <dbReference type="ChEBI" id="CHEBI:29105"/>
    </cofactor>
</comment>
<evidence type="ECO:0000256" key="6">
    <source>
        <dbReference type="ARBA" id="ARBA00023004"/>
    </source>
</evidence>
<dbReference type="Gene3D" id="1.10.1060.10">
    <property type="entry name" value="Alpha-helical ferredoxin"/>
    <property type="match status" value="1"/>
</dbReference>
<dbReference type="GO" id="GO:0052592">
    <property type="term" value="F:oxidoreductase activity, acting on CH or CH2 groups, with an iron-sulfur protein as acceptor"/>
    <property type="evidence" value="ECO:0007669"/>
    <property type="project" value="TreeGrafter"/>
</dbReference>
<evidence type="ECO:0000256" key="8">
    <source>
        <dbReference type="ARBA" id="ARBA00047971"/>
    </source>
</evidence>
<keyword evidence="7" id="KW-0411">Iron-sulfur</keyword>
<dbReference type="InterPro" id="IPR007516">
    <property type="entry name" value="Co_F420_Hydgase/DH_bsu_N"/>
</dbReference>
<dbReference type="InterPro" id="IPR045220">
    <property type="entry name" value="FRHB/FDHB/HCAR-like"/>
</dbReference>
<dbReference type="SUPFAM" id="SSF46548">
    <property type="entry name" value="alpha-helical ferredoxin"/>
    <property type="match status" value="1"/>
</dbReference>
<evidence type="ECO:0000256" key="4">
    <source>
        <dbReference type="ARBA" id="ARBA00022833"/>
    </source>
</evidence>
<dbReference type="Pfam" id="PF04432">
    <property type="entry name" value="FrhB_FdhB_C"/>
    <property type="match status" value="1"/>
</dbReference>
<evidence type="ECO:0000256" key="9">
    <source>
        <dbReference type="ARBA" id="ARBA00049724"/>
    </source>
</evidence>
<comment type="cofactor">
    <cofactor evidence="2">
        <name>FAD</name>
        <dbReference type="ChEBI" id="CHEBI:57692"/>
    </cofactor>
</comment>
<evidence type="ECO:0000256" key="2">
    <source>
        <dbReference type="ARBA" id="ARBA00001974"/>
    </source>
</evidence>
<dbReference type="PROSITE" id="PS00198">
    <property type="entry name" value="4FE4S_FER_1"/>
    <property type="match status" value="2"/>
</dbReference>
<proteinExistence type="predicted"/>
<evidence type="ECO:0000256" key="3">
    <source>
        <dbReference type="ARBA" id="ARBA00022723"/>
    </source>
</evidence>
<dbReference type="InterPro" id="IPR017896">
    <property type="entry name" value="4Fe4S_Fe-S-bd"/>
</dbReference>
<protein>
    <recommendedName>
        <fullName evidence="9">formate dehydrogenase (coenzyme F420)</fullName>
        <ecNumber evidence="9">1.17.98.3</ecNumber>
    </recommendedName>
</protein>
<dbReference type="InterPro" id="IPR017900">
    <property type="entry name" value="4Fe4S_Fe_S_CS"/>
</dbReference>
<dbReference type="EC" id="1.17.98.3" evidence="9"/>
<gene>
    <name evidence="11" type="ORF">SAMN04488696_1595</name>
</gene>
<feature type="domain" description="4Fe-4S ferredoxin-type" evidence="10">
    <location>
        <begin position="324"/>
        <end position="353"/>
    </location>
</feature>
<feature type="domain" description="4Fe-4S ferredoxin-type" evidence="10">
    <location>
        <begin position="275"/>
        <end position="305"/>
    </location>
</feature>
<reference evidence="12" key="1">
    <citation type="submission" date="2016-10" db="EMBL/GenBank/DDBJ databases">
        <authorList>
            <person name="Varghese N."/>
            <person name="Submissions S."/>
        </authorList>
    </citation>
    <scope>NUCLEOTIDE SEQUENCE [LARGE SCALE GENOMIC DNA]</scope>
    <source>
        <strain evidence="12">Mob M</strain>
    </source>
</reference>
<dbReference type="GO" id="GO:0046872">
    <property type="term" value="F:metal ion binding"/>
    <property type="evidence" value="ECO:0007669"/>
    <property type="project" value="UniProtKB-KW"/>
</dbReference>
<dbReference type="Pfam" id="PF13183">
    <property type="entry name" value="Fer4_8"/>
    <property type="match status" value="1"/>
</dbReference>
<name>A0A1I4RUM6_9EURY</name>
<evidence type="ECO:0000256" key="1">
    <source>
        <dbReference type="ARBA" id="ARBA00001947"/>
    </source>
</evidence>
<sequence length="383" mass="42266">MVEVGDRIIGYSTDTGVRNKGASGGLVTAVLAAALEKGLVEEVVVLKHISEYEAVPIITSDVNEVLASAGSMHTVPVNLAKYAVGKNVAMPGKACDIRGVIEQAKRNEVDIDNAYLIGLNCGGTMYPVQTQEMLINMYEIDPEDVTGENIEKGNLIFRTRSGEEKGISIDELEEAGYGRRESCRYCDVKIPVNADLACGNWGVIGELSGNATFCEVMNEKGVRLLENAIEAGFIEIQPASDKAIAIREKVNNVMLSMSEKWSEKIFTEIPDGERTRYYMEQFADCIDCGACKEVCPACTCGEDSKCTMYHNLEDNYRMSMFHMVRLMHLSDSCIGCGQCTDVCPADIPVTTIFRRFAEKSQKKYNYKAGMTLERPPFLEVMPR</sequence>
<dbReference type="GO" id="GO:0043794">
    <property type="term" value="F:formate dehydrogenase (coenzyme F420) activity"/>
    <property type="evidence" value="ECO:0007669"/>
    <property type="project" value="UniProtKB-EC"/>
</dbReference>
<dbReference type="AlphaFoldDB" id="A0A1I4RUM6"/>
<keyword evidence="6" id="KW-0408">Iron</keyword>
<dbReference type="RefSeq" id="WP_091935830.1">
    <property type="nucleotide sequence ID" value="NZ_FOUJ01000003.1"/>
</dbReference>
<evidence type="ECO:0000259" key="10">
    <source>
        <dbReference type="PROSITE" id="PS51379"/>
    </source>
</evidence>
<keyword evidence="5" id="KW-0560">Oxidoreductase</keyword>
<keyword evidence="12" id="KW-1185">Reference proteome</keyword>
<organism evidence="11 12">
    <name type="scientific">Methanolobus profundi</name>
    <dbReference type="NCBI Taxonomy" id="487685"/>
    <lineage>
        <taxon>Archaea</taxon>
        <taxon>Methanobacteriati</taxon>
        <taxon>Methanobacteriota</taxon>
        <taxon>Stenosarchaea group</taxon>
        <taxon>Methanomicrobia</taxon>
        <taxon>Methanosarcinales</taxon>
        <taxon>Methanosarcinaceae</taxon>
        <taxon>Methanolobus</taxon>
    </lineage>
</organism>
<dbReference type="STRING" id="487685.SAMN04488696_1595"/>
<dbReference type="GO" id="GO:0051536">
    <property type="term" value="F:iron-sulfur cluster binding"/>
    <property type="evidence" value="ECO:0007669"/>
    <property type="project" value="UniProtKB-KW"/>
</dbReference>
<evidence type="ECO:0000313" key="12">
    <source>
        <dbReference type="Proteomes" id="UP000198535"/>
    </source>
</evidence>